<evidence type="ECO:0000313" key="11">
    <source>
        <dbReference type="Proteomes" id="UP000295132"/>
    </source>
</evidence>
<dbReference type="InterPro" id="IPR050882">
    <property type="entry name" value="Prepilin_peptidase/N-MTase"/>
</dbReference>
<comment type="caution">
    <text evidence="10">The sequence shown here is derived from an EMBL/GenBank/DDBJ whole genome shotgun (WGS) entry which is preliminary data.</text>
</comment>
<dbReference type="PANTHER" id="PTHR30487:SF0">
    <property type="entry name" value="PREPILIN LEADER PEPTIDASE_N-METHYLTRANSFERASE-RELATED"/>
    <property type="match status" value="1"/>
</dbReference>
<evidence type="ECO:0000256" key="6">
    <source>
        <dbReference type="ARBA" id="ARBA00023136"/>
    </source>
</evidence>
<sequence length="252" mass="28051">MIVEIFIYSYIFFLGLCLGSFYNVVGLRIPINQSIIKPRSHCPNCNHTLSTIDLIPVFSYVVLNGKCRRCKASISLFYPIIEMITGILFMCAPIIMGWSYGLIVAWTLISLLVIISVSDINYMIIPDKVLLVFSALFFLERGFFPLLPWWDSILGALVGFTLLFIIAVLSKGGMGGGDIKLYGVIGFVMGVKLVLISFFLATFFGAFCGLIGMLIGKVKKGKPIPFGPFIALGALAAYFFGNQIFYWYRSMM</sequence>
<feature type="domain" description="Prepilin type IV endopeptidase peptidase" evidence="8">
    <location>
        <begin position="107"/>
        <end position="210"/>
    </location>
</feature>
<dbReference type="InterPro" id="IPR000045">
    <property type="entry name" value="Prepilin_IV_endopep_pep"/>
</dbReference>
<reference evidence="10 11" key="1">
    <citation type="submission" date="2019-03" db="EMBL/GenBank/DDBJ databases">
        <title>Bacillus niacini sp. nov. a Nicotinate-Metabolizing Mesophile Isolated from Soil.</title>
        <authorList>
            <person name="Zhang G."/>
        </authorList>
    </citation>
    <scope>NUCLEOTIDE SEQUENCE [LARGE SCALE GENOMIC DNA]</scope>
    <source>
        <strain evidence="10 11">WN066</strain>
    </source>
</reference>
<dbReference type="GO" id="GO:0005886">
    <property type="term" value="C:plasma membrane"/>
    <property type="evidence" value="ECO:0007669"/>
    <property type="project" value="UniProtKB-SubCell"/>
</dbReference>
<evidence type="ECO:0000259" key="8">
    <source>
        <dbReference type="Pfam" id="PF01478"/>
    </source>
</evidence>
<dbReference type="InterPro" id="IPR010627">
    <property type="entry name" value="Prepilin_pept_A24_N"/>
</dbReference>
<dbReference type="GO" id="GO:0006465">
    <property type="term" value="P:signal peptide processing"/>
    <property type="evidence" value="ECO:0007669"/>
    <property type="project" value="TreeGrafter"/>
</dbReference>
<dbReference type="AlphaFoldDB" id="A0A4R5VS34"/>
<gene>
    <name evidence="10" type="ORF">E2K98_11735</name>
</gene>
<dbReference type="PANTHER" id="PTHR30487">
    <property type="entry name" value="TYPE 4 PREPILIN-LIKE PROTEINS LEADER PEPTIDE-PROCESSING ENZYME"/>
    <property type="match status" value="1"/>
</dbReference>
<feature type="domain" description="Prepilin peptidase A24 N-terminal" evidence="9">
    <location>
        <begin position="14"/>
        <end position="92"/>
    </location>
</feature>
<dbReference type="Proteomes" id="UP000295132">
    <property type="component" value="Unassembled WGS sequence"/>
</dbReference>
<feature type="transmembrane region" description="Helical" evidence="7">
    <location>
        <begin position="181"/>
        <end position="214"/>
    </location>
</feature>
<keyword evidence="3" id="KW-1003">Cell membrane</keyword>
<dbReference type="EMBL" id="SMYO01000005">
    <property type="protein sequence ID" value="TDK61559.1"/>
    <property type="molecule type" value="Genomic_DNA"/>
</dbReference>
<evidence type="ECO:0000256" key="1">
    <source>
        <dbReference type="ARBA" id="ARBA00004651"/>
    </source>
</evidence>
<proteinExistence type="inferred from homology"/>
<organism evidence="10 11">
    <name type="scientific">Bacillus salipaludis</name>
    <dbReference type="NCBI Taxonomy" id="2547811"/>
    <lineage>
        <taxon>Bacteria</taxon>
        <taxon>Bacillati</taxon>
        <taxon>Bacillota</taxon>
        <taxon>Bacilli</taxon>
        <taxon>Bacillales</taxon>
        <taxon>Bacillaceae</taxon>
        <taxon>Bacillus</taxon>
    </lineage>
</organism>
<comment type="similarity">
    <text evidence="2">Belongs to the peptidase A24 family.</text>
</comment>
<feature type="transmembrane region" description="Helical" evidence="7">
    <location>
        <begin position="129"/>
        <end position="147"/>
    </location>
</feature>
<feature type="transmembrane region" description="Helical" evidence="7">
    <location>
        <begin position="6"/>
        <end position="29"/>
    </location>
</feature>
<dbReference type="GO" id="GO:0004190">
    <property type="term" value="F:aspartic-type endopeptidase activity"/>
    <property type="evidence" value="ECO:0007669"/>
    <property type="project" value="InterPro"/>
</dbReference>
<evidence type="ECO:0000259" key="9">
    <source>
        <dbReference type="Pfam" id="PF06750"/>
    </source>
</evidence>
<dbReference type="Gene3D" id="1.20.120.1220">
    <property type="match status" value="1"/>
</dbReference>
<evidence type="ECO:0000256" key="3">
    <source>
        <dbReference type="ARBA" id="ARBA00022475"/>
    </source>
</evidence>
<evidence type="ECO:0000256" key="5">
    <source>
        <dbReference type="ARBA" id="ARBA00022989"/>
    </source>
</evidence>
<feature type="transmembrane region" description="Helical" evidence="7">
    <location>
        <begin position="153"/>
        <end position="169"/>
    </location>
</feature>
<dbReference type="Pfam" id="PF01478">
    <property type="entry name" value="Peptidase_A24"/>
    <property type="match status" value="1"/>
</dbReference>
<evidence type="ECO:0000256" key="7">
    <source>
        <dbReference type="SAM" id="Phobius"/>
    </source>
</evidence>
<protein>
    <submittedName>
        <fullName evidence="10">Prepilin peptidase</fullName>
    </submittedName>
</protein>
<feature type="transmembrane region" description="Helical" evidence="7">
    <location>
        <begin position="102"/>
        <end position="122"/>
    </location>
</feature>
<comment type="subcellular location">
    <subcellularLocation>
        <location evidence="1">Cell membrane</location>
        <topology evidence="1">Multi-pass membrane protein</topology>
    </subcellularLocation>
</comment>
<evidence type="ECO:0000313" key="10">
    <source>
        <dbReference type="EMBL" id="TDK61559.1"/>
    </source>
</evidence>
<feature type="transmembrane region" description="Helical" evidence="7">
    <location>
        <begin position="226"/>
        <end position="248"/>
    </location>
</feature>
<name>A0A4R5VS34_9BACI</name>
<dbReference type="Pfam" id="PF06750">
    <property type="entry name" value="A24_N_bact"/>
    <property type="match status" value="1"/>
</dbReference>
<accession>A0A4R5VS34</accession>
<keyword evidence="6 7" id="KW-0472">Membrane</keyword>
<evidence type="ECO:0000256" key="4">
    <source>
        <dbReference type="ARBA" id="ARBA00022692"/>
    </source>
</evidence>
<keyword evidence="5 7" id="KW-1133">Transmembrane helix</keyword>
<evidence type="ECO:0000256" key="2">
    <source>
        <dbReference type="ARBA" id="ARBA00005801"/>
    </source>
</evidence>
<keyword evidence="4 7" id="KW-0812">Transmembrane</keyword>
<feature type="transmembrane region" description="Helical" evidence="7">
    <location>
        <begin position="76"/>
        <end position="96"/>
    </location>
</feature>